<feature type="binding site" evidence="11">
    <location>
        <position position="221"/>
    </location>
    <ligand>
        <name>Mg(2+)</name>
        <dbReference type="ChEBI" id="CHEBI:18420"/>
    </ligand>
</feature>
<feature type="active site" description="Proton acceptor" evidence="11">
    <location>
        <position position="204"/>
    </location>
</feature>
<comment type="subunit">
    <text evidence="11">Monomer.</text>
</comment>
<gene>
    <name evidence="11" type="primary">srkA</name>
    <name evidence="13" type="ORF">B0T45_04660</name>
</gene>
<dbReference type="InterPro" id="IPR002575">
    <property type="entry name" value="Aminoglycoside_PTrfase"/>
</dbReference>
<dbReference type="PANTHER" id="PTHR39573">
    <property type="entry name" value="STRESS RESPONSE KINASE A"/>
    <property type="match status" value="1"/>
</dbReference>
<dbReference type="GO" id="GO:0000287">
    <property type="term" value="F:magnesium ion binding"/>
    <property type="evidence" value="ECO:0007669"/>
    <property type="project" value="UniProtKB-UniRule"/>
</dbReference>
<accession>A0A1W0D6M7</accession>
<keyword evidence="1 11" id="KW-0963">Cytoplasm</keyword>
<comment type="similarity">
    <text evidence="11">Belongs to the SrkA/RdoA protein kinase family.</text>
</comment>
<sequence length="329" mass="37442">MQTHQTPPFAGLTPDAILDAVDSLGLFSSGSLLALNSYENRVYQIGIDDAAPLVTKFYRPERWSDEQILEEHAFSLELAEREIPVVPPLAFNGATLHHHGGFRFALFPRRGGRVPELGDARTLEWIGRFLGRIHALGRVEGYARRPALEPDSFGREPAEYLLRHADLPPELREVFRGVLEQALAGVERAYQRAGAVSALRLHGDCHVGNMLWTDDGPHFVDFDDSRMGPAVQDLWMLLSGSREEQSAQLAEVLAGYEDFCEFDLRELHLLEALRTLRLIHYSAWLARRWHDPAFPAAFPWFNSQRYWEEQILTLREQIALLDEPPLWSV</sequence>
<dbReference type="AlphaFoldDB" id="A0A1W0D6M7"/>
<dbReference type="GO" id="GO:0005524">
    <property type="term" value="F:ATP binding"/>
    <property type="evidence" value="ECO:0007669"/>
    <property type="project" value="UniProtKB-UniRule"/>
</dbReference>
<evidence type="ECO:0000256" key="1">
    <source>
        <dbReference type="ARBA" id="ARBA00022490"/>
    </source>
</evidence>
<comment type="function">
    <text evidence="11">A protein kinase that phosphorylates Ser and Thr residues. Probably acts to suppress the effects of stress linked to accumulation of reactive oxygen species. Probably involved in the extracytoplasmic stress response.</text>
</comment>
<dbReference type="SUPFAM" id="SSF56112">
    <property type="entry name" value="Protein kinase-like (PK-like)"/>
    <property type="match status" value="1"/>
</dbReference>
<feature type="active site" evidence="11">
    <location>
        <position position="221"/>
    </location>
</feature>
<keyword evidence="3 11" id="KW-0597">Phosphoprotein</keyword>
<dbReference type="GO" id="GO:0106310">
    <property type="term" value="F:protein serine kinase activity"/>
    <property type="evidence" value="ECO:0007669"/>
    <property type="project" value="RHEA"/>
</dbReference>
<reference evidence="13 14" key="1">
    <citation type="submission" date="2017-02" db="EMBL/GenBank/DDBJ databases">
        <title>Chromobacterium haemolyticum H5244.</title>
        <authorList>
            <person name="Gulvik C.A."/>
        </authorList>
    </citation>
    <scope>NUCLEOTIDE SEQUENCE [LARGE SCALE GENOMIC DNA]</scope>
    <source>
        <strain evidence="13 14">H5244</strain>
    </source>
</reference>
<keyword evidence="4 11" id="KW-0808">Transferase</keyword>
<proteinExistence type="inferred from homology"/>
<dbReference type="NCBIfam" id="NF008738">
    <property type="entry name" value="PRK11768.1"/>
    <property type="match status" value="1"/>
</dbReference>
<evidence type="ECO:0000256" key="9">
    <source>
        <dbReference type="ARBA" id="ARBA00022842"/>
    </source>
</evidence>
<dbReference type="GO" id="GO:0005737">
    <property type="term" value="C:cytoplasm"/>
    <property type="evidence" value="ECO:0007669"/>
    <property type="project" value="UniProtKB-SubCell"/>
</dbReference>
<dbReference type="PANTHER" id="PTHR39573:SF1">
    <property type="entry name" value="STRESS RESPONSE KINASE A"/>
    <property type="match status" value="1"/>
</dbReference>
<name>A0A1W0D6M7_9NEIS</name>
<evidence type="ECO:0000256" key="8">
    <source>
        <dbReference type="ARBA" id="ARBA00022840"/>
    </source>
</evidence>
<dbReference type="InterPro" id="IPR011009">
    <property type="entry name" value="Kinase-like_dom_sf"/>
</dbReference>
<keyword evidence="6 11" id="KW-0547">Nucleotide-binding</keyword>
<dbReference type="RefSeq" id="WP_081554767.1">
    <property type="nucleotide sequence ID" value="NZ_MUKV01000004.1"/>
</dbReference>
<evidence type="ECO:0000256" key="10">
    <source>
        <dbReference type="ARBA" id="ARBA00023016"/>
    </source>
</evidence>
<evidence type="ECO:0000256" key="7">
    <source>
        <dbReference type="ARBA" id="ARBA00022777"/>
    </source>
</evidence>
<evidence type="ECO:0000256" key="5">
    <source>
        <dbReference type="ARBA" id="ARBA00022723"/>
    </source>
</evidence>
<dbReference type="Gene3D" id="1.10.510.10">
    <property type="entry name" value="Transferase(Phosphotransferase) domain 1"/>
    <property type="match status" value="1"/>
</dbReference>
<dbReference type="Proteomes" id="UP000192721">
    <property type="component" value="Unassembled WGS sequence"/>
</dbReference>
<evidence type="ECO:0000256" key="11">
    <source>
        <dbReference type="HAMAP-Rule" id="MF_01497"/>
    </source>
</evidence>
<feature type="binding site" evidence="11">
    <location>
        <position position="209"/>
    </location>
    <ligand>
        <name>Mg(2+)</name>
        <dbReference type="ChEBI" id="CHEBI:18420"/>
    </ligand>
</feature>
<dbReference type="GO" id="GO:0004674">
    <property type="term" value="F:protein serine/threonine kinase activity"/>
    <property type="evidence" value="ECO:0007669"/>
    <property type="project" value="UniProtKB-UniRule"/>
</dbReference>
<dbReference type="Pfam" id="PF01636">
    <property type="entry name" value="APH"/>
    <property type="match status" value="1"/>
</dbReference>
<dbReference type="Gene3D" id="1.20.1270.170">
    <property type="match status" value="1"/>
</dbReference>
<feature type="site" description="ATP" evidence="11">
    <location>
        <position position="37"/>
    </location>
</feature>
<dbReference type="EMBL" id="MUKV01000004">
    <property type="protein sequence ID" value="OQS42677.1"/>
    <property type="molecule type" value="Genomic_DNA"/>
</dbReference>
<keyword evidence="8 11" id="KW-0067">ATP-binding</keyword>
<evidence type="ECO:0000313" key="14">
    <source>
        <dbReference type="Proteomes" id="UP000192721"/>
    </source>
</evidence>
<comment type="catalytic activity">
    <reaction evidence="11">
        <text>L-seryl-[protein] + ATP = O-phospho-L-seryl-[protein] + ADP + H(+)</text>
        <dbReference type="Rhea" id="RHEA:17989"/>
        <dbReference type="Rhea" id="RHEA-COMP:9863"/>
        <dbReference type="Rhea" id="RHEA-COMP:11604"/>
        <dbReference type="ChEBI" id="CHEBI:15378"/>
        <dbReference type="ChEBI" id="CHEBI:29999"/>
        <dbReference type="ChEBI" id="CHEBI:30616"/>
        <dbReference type="ChEBI" id="CHEBI:83421"/>
        <dbReference type="ChEBI" id="CHEBI:456216"/>
        <dbReference type="EC" id="2.7.11.1"/>
    </reaction>
</comment>
<organism evidence="13 14">
    <name type="scientific">Chromobacterium haemolyticum</name>
    <dbReference type="NCBI Taxonomy" id="394935"/>
    <lineage>
        <taxon>Bacteria</taxon>
        <taxon>Pseudomonadati</taxon>
        <taxon>Pseudomonadota</taxon>
        <taxon>Betaproteobacteria</taxon>
        <taxon>Neisseriales</taxon>
        <taxon>Chromobacteriaceae</taxon>
        <taxon>Chromobacterium</taxon>
    </lineage>
</organism>
<evidence type="ECO:0000313" key="13">
    <source>
        <dbReference type="EMBL" id="OQS42677.1"/>
    </source>
</evidence>
<keyword evidence="10 11" id="KW-0346">Stress response</keyword>
<dbReference type="HAMAP" id="MF_01497">
    <property type="entry name" value="SrkA_kinase"/>
    <property type="match status" value="1"/>
</dbReference>
<dbReference type="Gene3D" id="3.30.200.70">
    <property type="match status" value="1"/>
</dbReference>
<evidence type="ECO:0000256" key="3">
    <source>
        <dbReference type="ARBA" id="ARBA00022553"/>
    </source>
</evidence>
<protein>
    <recommendedName>
        <fullName evidence="11">Stress response kinase A</fullName>
        <ecNumber evidence="11">2.7.11.1</ecNumber>
    </recommendedName>
    <alternativeName>
        <fullName evidence="11">Serine/threonine-protein kinase SrkA</fullName>
    </alternativeName>
</protein>
<evidence type="ECO:0000256" key="2">
    <source>
        <dbReference type="ARBA" id="ARBA00022527"/>
    </source>
</evidence>
<dbReference type="InterPro" id="IPR032882">
    <property type="entry name" value="SrkA/RdoA"/>
</dbReference>
<evidence type="ECO:0000256" key="4">
    <source>
        <dbReference type="ARBA" id="ARBA00022679"/>
    </source>
</evidence>
<comment type="subcellular location">
    <subcellularLocation>
        <location evidence="11">Cytoplasm</location>
    </subcellularLocation>
</comment>
<keyword evidence="5 11" id="KW-0479">Metal-binding</keyword>
<evidence type="ECO:0000256" key="6">
    <source>
        <dbReference type="ARBA" id="ARBA00022741"/>
    </source>
</evidence>
<keyword evidence="9 11" id="KW-0460">Magnesium</keyword>
<feature type="domain" description="Aminoglycoside phosphotransferase" evidence="12">
    <location>
        <begin position="36"/>
        <end position="268"/>
    </location>
</feature>
<keyword evidence="2 11" id="KW-0723">Serine/threonine-protein kinase</keyword>
<dbReference type="EC" id="2.7.11.1" evidence="11"/>
<comment type="caution">
    <text evidence="13">The sequence shown here is derived from an EMBL/GenBank/DDBJ whole genome shotgun (WGS) entry which is preliminary data.</text>
</comment>
<comment type="cofactor">
    <cofactor evidence="11">
        <name>Mg(2+)</name>
        <dbReference type="ChEBI" id="CHEBI:18420"/>
    </cofactor>
</comment>
<keyword evidence="7 11" id="KW-0418">Kinase</keyword>
<comment type="catalytic activity">
    <reaction evidence="11">
        <text>L-threonyl-[protein] + ATP = O-phospho-L-threonyl-[protein] + ADP + H(+)</text>
        <dbReference type="Rhea" id="RHEA:46608"/>
        <dbReference type="Rhea" id="RHEA-COMP:11060"/>
        <dbReference type="Rhea" id="RHEA-COMP:11605"/>
        <dbReference type="ChEBI" id="CHEBI:15378"/>
        <dbReference type="ChEBI" id="CHEBI:30013"/>
        <dbReference type="ChEBI" id="CHEBI:30616"/>
        <dbReference type="ChEBI" id="CHEBI:61977"/>
        <dbReference type="ChEBI" id="CHEBI:456216"/>
        <dbReference type="EC" id="2.7.11.1"/>
    </reaction>
</comment>
<evidence type="ECO:0000259" key="12">
    <source>
        <dbReference type="Pfam" id="PF01636"/>
    </source>
</evidence>